<evidence type="ECO:0000256" key="1">
    <source>
        <dbReference type="SAM" id="Phobius"/>
    </source>
</evidence>
<feature type="transmembrane region" description="Helical" evidence="1">
    <location>
        <begin position="96"/>
        <end position="115"/>
    </location>
</feature>
<proteinExistence type="predicted"/>
<gene>
    <name evidence="2" type="ORF">NCTC11086_00063</name>
</gene>
<protein>
    <submittedName>
        <fullName evidence="2">Uncharacterized protein</fullName>
    </submittedName>
</protein>
<reference evidence="2 3" key="1">
    <citation type="submission" date="2018-06" db="EMBL/GenBank/DDBJ databases">
        <authorList>
            <consortium name="Pathogen Informatics"/>
            <person name="Doyle S."/>
        </authorList>
    </citation>
    <scope>NUCLEOTIDE SEQUENCE [LARGE SCALE GENOMIC DNA]</scope>
    <source>
        <strain evidence="2 3">NCTC11086</strain>
    </source>
</reference>
<feature type="transmembrane region" description="Helical" evidence="1">
    <location>
        <begin position="155"/>
        <end position="172"/>
    </location>
</feature>
<evidence type="ECO:0000313" key="2">
    <source>
        <dbReference type="EMBL" id="SQF70229.1"/>
    </source>
</evidence>
<accession>A0A2X3YE13</accession>
<dbReference type="EMBL" id="LS483364">
    <property type="protein sequence ID" value="SQF70229.1"/>
    <property type="molecule type" value="Genomic_DNA"/>
</dbReference>
<name>A0A2X3YE13_STRSA</name>
<dbReference type="AlphaFoldDB" id="A0A2X3YE13"/>
<evidence type="ECO:0000313" key="3">
    <source>
        <dbReference type="Proteomes" id="UP000248534"/>
    </source>
</evidence>
<feature type="transmembrane region" description="Helical" evidence="1">
    <location>
        <begin position="36"/>
        <end position="52"/>
    </location>
</feature>
<keyword evidence="1" id="KW-0472">Membrane</keyword>
<keyword evidence="1" id="KW-0812">Transmembrane</keyword>
<feature type="transmembrane region" description="Helical" evidence="1">
    <location>
        <begin position="289"/>
        <end position="310"/>
    </location>
</feature>
<feature type="transmembrane region" description="Helical" evidence="1">
    <location>
        <begin position="184"/>
        <end position="206"/>
    </location>
</feature>
<dbReference type="RefSeq" id="WP_111675118.1">
    <property type="nucleotide sequence ID" value="NZ_JAJEPA010000021.1"/>
</dbReference>
<keyword evidence="1" id="KW-1133">Transmembrane helix</keyword>
<organism evidence="2 3">
    <name type="scientific">Streptococcus sanguinis</name>
    <dbReference type="NCBI Taxonomy" id="1305"/>
    <lineage>
        <taxon>Bacteria</taxon>
        <taxon>Bacillati</taxon>
        <taxon>Bacillota</taxon>
        <taxon>Bacilli</taxon>
        <taxon>Lactobacillales</taxon>
        <taxon>Streptococcaceae</taxon>
        <taxon>Streptococcus</taxon>
    </lineage>
</organism>
<feature type="transmembrane region" description="Helical" evidence="1">
    <location>
        <begin position="127"/>
        <end position="148"/>
    </location>
</feature>
<feature type="transmembrane region" description="Helical" evidence="1">
    <location>
        <begin position="213"/>
        <end position="237"/>
    </location>
</feature>
<sequence>MQNNNPKIQFTPKQWVSFGLFFLIMLLNYYYPNQQLLIFLFSIYYFSMLALWRKEIIKKWTDTRKSREKVRERVYFYVTDLGHETDIVKRRKIDEVSLITAYGIFFAVVLSFYLFNQVGIDLRKIKIFGSDLNVAHVAILLVLIAIILKLRYHWTPIYYFIIPITSLSLLSVKIEDVGTTESIVKYFCFVIIMYLIFTLLLPVPYLRKVTNSTLIFGALFSIIVPTLMEHILSNYVIGQFAQSTMTVQNLSNVLPRDFYDSLYKSGFIKEINETIELLFLVIIKSKLKIFSTINFLWLSGYVLGSFIINIKLKLGELRASNIYDSILYSENATYEDLRDAIYFGGETYKNRIIDNATYRKIIYNEESKREFLKIEHFCVINLFINFWRSCVNKLQQCIK</sequence>
<feature type="transmembrane region" description="Helical" evidence="1">
    <location>
        <begin position="12"/>
        <end position="30"/>
    </location>
</feature>
<dbReference type="Proteomes" id="UP000248534">
    <property type="component" value="Chromosome 1"/>
</dbReference>